<organism evidence="2 3">
    <name type="scientific">Hortaea werneckii</name>
    <name type="common">Black yeast</name>
    <name type="synonym">Cladosporium werneckii</name>
    <dbReference type="NCBI Taxonomy" id="91943"/>
    <lineage>
        <taxon>Eukaryota</taxon>
        <taxon>Fungi</taxon>
        <taxon>Dikarya</taxon>
        <taxon>Ascomycota</taxon>
        <taxon>Pezizomycotina</taxon>
        <taxon>Dothideomycetes</taxon>
        <taxon>Dothideomycetidae</taxon>
        <taxon>Mycosphaerellales</taxon>
        <taxon>Teratosphaeriaceae</taxon>
        <taxon>Hortaea</taxon>
    </lineage>
</organism>
<dbReference type="EMBL" id="QWIJ01000797">
    <property type="protein sequence ID" value="RMX78683.1"/>
    <property type="molecule type" value="Genomic_DNA"/>
</dbReference>
<gene>
    <name evidence="2" type="ORF">D0869_08895</name>
</gene>
<dbReference type="CDD" id="cd02440">
    <property type="entry name" value="AdoMet_MTases"/>
    <property type="match status" value="1"/>
</dbReference>
<dbReference type="InterPro" id="IPR013216">
    <property type="entry name" value="Methyltransf_11"/>
</dbReference>
<dbReference type="InterPro" id="IPR029063">
    <property type="entry name" value="SAM-dependent_MTases_sf"/>
</dbReference>
<evidence type="ECO:0000313" key="3">
    <source>
        <dbReference type="Proteomes" id="UP000281245"/>
    </source>
</evidence>
<comment type="caution">
    <text evidence="2">The sequence shown here is derived from an EMBL/GenBank/DDBJ whole genome shotgun (WGS) entry which is preliminary data.</text>
</comment>
<proteinExistence type="predicted"/>
<accession>A0A3M6WJA3</accession>
<dbReference type="Pfam" id="PF08241">
    <property type="entry name" value="Methyltransf_11"/>
    <property type="match status" value="1"/>
</dbReference>
<feature type="domain" description="Methyltransferase type 11" evidence="1">
    <location>
        <begin position="71"/>
        <end position="178"/>
    </location>
</feature>
<name>A0A3M6WJA3_HORWE</name>
<dbReference type="AlphaFoldDB" id="A0A3M6WJA3"/>
<dbReference type="OrthoDB" id="2013972at2759"/>
<evidence type="ECO:0000259" key="1">
    <source>
        <dbReference type="Pfam" id="PF08241"/>
    </source>
</evidence>
<evidence type="ECO:0000313" key="2">
    <source>
        <dbReference type="EMBL" id="RMX78683.1"/>
    </source>
</evidence>
<dbReference type="SUPFAM" id="SSF53335">
    <property type="entry name" value="S-adenosyl-L-methionine-dependent methyltransferases"/>
    <property type="match status" value="1"/>
</dbReference>
<protein>
    <recommendedName>
        <fullName evidence="1">Methyltransferase type 11 domain-containing protein</fullName>
    </recommendedName>
</protein>
<dbReference type="GO" id="GO:0008757">
    <property type="term" value="F:S-adenosylmethionine-dependent methyltransferase activity"/>
    <property type="evidence" value="ECO:0007669"/>
    <property type="project" value="InterPro"/>
</dbReference>
<dbReference type="Proteomes" id="UP000281245">
    <property type="component" value="Unassembled WGS sequence"/>
</dbReference>
<sequence length="301" mass="33431">MSPTCLDSVTVCFPICYVINHANTYPAKGEDWEQLASGYEKMTYQTSKAPISKMLERAHALAPLSRATGVLDNGCGPGPIMTRIIEEYGSDVPGSCSLTCADFSEGMIKQVNLTKDKAPPASPWKRVQTKVQNAMDLVDVADDSMSHVFAGWVYFMTPEPQKCLSESRRVLRDDGVLSLSSWEDNQWMKIMGDVVKVRPDKQLPEVPAEWRSESGVGDELMKAGFRDIETHRVTVHMDFDNHEGFVEFLVTKLPHMVHLTSDMPDEEKKTMKALMVETLKSMCPSAPGQLEGVSIVGLGRK</sequence>
<dbReference type="Gene3D" id="3.40.50.150">
    <property type="entry name" value="Vaccinia Virus protein VP39"/>
    <property type="match status" value="1"/>
</dbReference>
<reference evidence="2 3" key="1">
    <citation type="journal article" date="2018" name="BMC Genomics">
        <title>Genomic evidence for intraspecific hybridization in a clonal and extremely halotolerant yeast.</title>
        <authorList>
            <person name="Gostincar C."/>
            <person name="Stajich J.E."/>
            <person name="Zupancic J."/>
            <person name="Zalar P."/>
            <person name="Gunde-Cimerman N."/>
        </authorList>
    </citation>
    <scope>NUCLEOTIDE SEQUENCE [LARGE SCALE GENOMIC DNA]</scope>
    <source>
        <strain evidence="2 3">EXF-6656</strain>
    </source>
</reference>